<keyword evidence="3 6" id="KW-0812">Transmembrane</keyword>
<accession>A0A6M2DWI1</accession>
<keyword evidence="4 6" id="KW-1133">Transmembrane helix</keyword>
<keyword evidence="5 6" id="KW-0472">Membrane</keyword>
<dbReference type="PANTHER" id="PTHR21236">
    <property type="entry name" value="GOLGI MEMBRANE PROTEIN YIP1"/>
    <property type="match status" value="1"/>
</dbReference>
<dbReference type="PANTHER" id="PTHR21236:SF2">
    <property type="entry name" value="PROTEIN YIPF"/>
    <property type="match status" value="1"/>
</dbReference>
<name>A0A6M2DWI1_XENCH</name>
<dbReference type="InterPro" id="IPR045231">
    <property type="entry name" value="Yip1/4-like"/>
</dbReference>
<dbReference type="GO" id="GO:0000139">
    <property type="term" value="C:Golgi membrane"/>
    <property type="evidence" value="ECO:0007669"/>
    <property type="project" value="UniProtKB-SubCell"/>
</dbReference>
<protein>
    <recommendedName>
        <fullName evidence="6">Protein YIPF</fullName>
    </recommendedName>
</protein>
<evidence type="ECO:0000256" key="2">
    <source>
        <dbReference type="ARBA" id="ARBA00010596"/>
    </source>
</evidence>
<sequence length="131" mass="13873">MAGPLVFCLAFGGLLLLTGKVHFSYIYGIGGLGCLGMYFLLNLMSQRGATLMGVASVLGYCLLPMVLLSAVNVVVSLQGVVGMSLSALSILWCSFSAAKLFAAALDLDQQRILVAYPCALLYSMFAMITIF</sequence>
<comment type="subcellular location">
    <subcellularLocation>
        <location evidence="6">Golgi apparatus membrane</location>
        <topology evidence="6">Multi-pass membrane protein</topology>
    </subcellularLocation>
    <subcellularLocation>
        <location evidence="1">Membrane</location>
        <topology evidence="1">Multi-pass membrane protein</topology>
    </subcellularLocation>
</comment>
<dbReference type="GO" id="GO:0048280">
    <property type="term" value="P:vesicle fusion with Golgi apparatus"/>
    <property type="evidence" value="ECO:0007669"/>
    <property type="project" value="TreeGrafter"/>
</dbReference>
<dbReference type="AlphaFoldDB" id="A0A6M2DWI1"/>
<dbReference type="GO" id="GO:0005802">
    <property type="term" value="C:trans-Golgi network"/>
    <property type="evidence" value="ECO:0007669"/>
    <property type="project" value="TreeGrafter"/>
</dbReference>
<comment type="similarity">
    <text evidence="2 6">Belongs to the YIP1 family.</text>
</comment>
<evidence type="ECO:0000259" key="7">
    <source>
        <dbReference type="Pfam" id="PF04893"/>
    </source>
</evidence>
<feature type="transmembrane region" description="Helical" evidence="6">
    <location>
        <begin position="53"/>
        <end position="75"/>
    </location>
</feature>
<evidence type="ECO:0000256" key="6">
    <source>
        <dbReference type="RuleBase" id="RU361264"/>
    </source>
</evidence>
<evidence type="ECO:0000256" key="4">
    <source>
        <dbReference type="ARBA" id="ARBA00022989"/>
    </source>
</evidence>
<feature type="transmembrane region" description="Helical" evidence="6">
    <location>
        <begin position="23"/>
        <end position="41"/>
    </location>
</feature>
<dbReference type="EMBL" id="GIIL01006618">
    <property type="protein sequence ID" value="NOV50344.1"/>
    <property type="molecule type" value="Transcribed_RNA"/>
</dbReference>
<organism evidence="8">
    <name type="scientific">Xenopsylla cheopis</name>
    <name type="common">Oriental rat flea</name>
    <name type="synonym">Pulex cheopis</name>
    <dbReference type="NCBI Taxonomy" id="163159"/>
    <lineage>
        <taxon>Eukaryota</taxon>
        <taxon>Metazoa</taxon>
        <taxon>Ecdysozoa</taxon>
        <taxon>Arthropoda</taxon>
        <taxon>Hexapoda</taxon>
        <taxon>Insecta</taxon>
        <taxon>Pterygota</taxon>
        <taxon>Neoptera</taxon>
        <taxon>Endopterygota</taxon>
        <taxon>Siphonaptera</taxon>
        <taxon>Pulicidae</taxon>
        <taxon>Xenopsyllinae</taxon>
        <taxon>Xenopsylla</taxon>
    </lineage>
</organism>
<evidence type="ECO:0000256" key="5">
    <source>
        <dbReference type="ARBA" id="ARBA00023136"/>
    </source>
</evidence>
<evidence type="ECO:0000313" key="8">
    <source>
        <dbReference type="EMBL" id="NOV50344.1"/>
    </source>
</evidence>
<feature type="transmembrane region" description="Helical" evidence="6">
    <location>
        <begin position="113"/>
        <end position="130"/>
    </location>
</feature>
<dbReference type="Pfam" id="PF04893">
    <property type="entry name" value="Yip1"/>
    <property type="match status" value="1"/>
</dbReference>
<reference evidence="8" key="1">
    <citation type="submission" date="2020-03" db="EMBL/GenBank/DDBJ databases">
        <title>Transcriptomic Profiling of the Digestive Tract of the Rat Flea, Xenopsylla cheopis, Following Blood Feeding and Infection with Yersinia pestis.</title>
        <authorList>
            <person name="Bland D.M."/>
            <person name="Martens C.A."/>
            <person name="Virtaneva K."/>
            <person name="Kanakabandi K."/>
            <person name="Long D."/>
            <person name="Rosenke R."/>
            <person name="Saturday G.A."/>
            <person name="Hoyt F.H."/>
            <person name="Bruno D.P."/>
            <person name="Ribeiro J.M.C."/>
            <person name="Hinnebusch J."/>
        </authorList>
    </citation>
    <scope>NUCLEOTIDE SEQUENCE</scope>
</reference>
<evidence type="ECO:0000256" key="1">
    <source>
        <dbReference type="ARBA" id="ARBA00004141"/>
    </source>
</evidence>
<feature type="transmembrane region" description="Helical" evidence="6">
    <location>
        <begin position="81"/>
        <end position="101"/>
    </location>
</feature>
<comment type="caution">
    <text evidence="6">Lacks conserved residue(s) required for the propagation of feature annotation.</text>
</comment>
<dbReference type="InterPro" id="IPR006977">
    <property type="entry name" value="Yip1_dom"/>
</dbReference>
<dbReference type="GO" id="GO:0006888">
    <property type="term" value="P:endoplasmic reticulum to Golgi vesicle-mediated transport"/>
    <property type="evidence" value="ECO:0007669"/>
    <property type="project" value="InterPro"/>
</dbReference>
<feature type="domain" description="Yip1" evidence="7">
    <location>
        <begin position="2"/>
        <end position="127"/>
    </location>
</feature>
<proteinExistence type="inferred from homology"/>
<evidence type="ECO:0000256" key="3">
    <source>
        <dbReference type="ARBA" id="ARBA00022692"/>
    </source>
</evidence>